<name>F4LTA7_TEPAE</name>
<keyword evidence="3" id="KW-1185">Reference proteome</keyword>
<gene>
    <name evidence="2" type="ordered locus">TEPIRE1_2588</name>
</gene>
<accession>F4LTA7</accession>
<dbReference type="Proteomes" id="UP000010802">
    <property type="component" value="Chromosome"/>
</dbReference>
<evidence type="ECO:0000313" key="2">
    <source>
        <dbReference type="EMBL" id="CDI41035.1"/>
    </source>
</evidence>
<organism evidence="2 3">
    <name type="scientific">Tepidanaerobacter acetatoxydans (strain DSM 21804 / JCM 16047 / Re1)</name>
    <dbReference type="NCBI Taxonomy" id="1209989"/>
    <lineage>
        <taxon>Bacteria</taxon>
        <taxon>Bacillati</taxon>
        <taxon>Bacillota</taxon>
        <taxon>Clostridia</taxon>
        <taxon>Thermosediminibacterales</taxon>
        <taxon>Tepidanaerobacteraceae</taxon>
        <taxon>Tepidanaerobacter</taxon>
    </lineage>
</organism>
<evidence type="ECO:0000259" key="1">
    <source>
        <dbReference type="Pfam" id="PF14594"/>
    </source>
</evidence>
<evidence type="ECO:0000313" key="3">
    <source>
        <dbReference type="Proteomes" id="UP000010802"/>
    </source>
</evidence>
<dbReference type="STRING" id="1209989.TepRe1_2405"/>
<dbReference type="OrthoDB" id="9255846at2"/>
<dbReference type="HOGENOM" id="CLU_049006_0_0_9"/>
<feature type="domain" description="Gp28/Gp37-like" evidence="1">
    <location>
        <begin position="3"/>
        <end position="343"/>
    </location>
</feature>
<dbReference type="InterPro" id="IPR029432">
    <property type="entry name" value="Gp28/Gp37-like_dom"/>
</dbReference>
<proteinExistence type="predicted"/>
<dbReference type="KEGG" id="tae:TepiRe1_2588"/>
<dbReference type="eggNOG" id="ENOG502Z9TX">
    <property type="taxonomic scope" value="Bacteria"/>
</dbReference>
<dbReference type="EMBL" id="HF563609">
    <property type="protein sequence ID" value="CDI41035.1"/>
    <property type="molecule type" value="Genomic_DNA"/>
</dbReference>
<sequence>MKPIRILSPALDLQGEVDNYLSLTFCRSYHLPGKFQLVTNCKVQNTDKLNINSLIMLGADKYKTAIIRHKEIKSNERGEEILTVKGPALGVITQQRITIPPTGQAYDIQEDDAETVMKHYVQRNCKDIPEMKFPMLAIAENKNRGPVVKWQSRYKNLGEELEQISKLTGLGWRIYPDFEQKRWIFDICSGRDFSVNQNTNPPVIFSPEFENISSQEFTDSLIGFANYAVVAGQGEGVDREIVLAGSDATGLDKHVVFVDARDIKNSADLSERGKVKLAEHKRIISLQSEILTKGPFEYEKDWDVGDIVTVQNKDWNLTLDSRITEVEEIYEAGGFKLNVTFGSSLPTLARKLKSALGEIKIESTR</sequence>
<dbReference type="KEGG" id="tep:TepRe1_2405"/>
<dbReference type="Pfam" id="PF14594">
    <property type="entry name" value="Sipho_Gp37"/>
    <property type="match status" value="1"/>
</dbReference>
<dbReference type="AlphaFoldDB" id="F4LTA7"/>
<protein>
    <submittedName>
        <fullName evidence="2">Phage related protein</fullName>
    </submittedName>
</protein>
<reference evidence="3" key="1">
    <citation type="journal article" date="2013" name="Genome Announc.">
        <title>First genome sequence of a syntrophic acetate-oxidizing bacterium, Tepidanaerobacter acetatoxydans strain Re1.</title>
        <authorList>
            <person name="Manzoor S."/>
            <person name="Bongcam-Rudloff E."/>
            <person name="Schnurer A."/>
            <person name="Muller B."/>
        </authorList>
    </citation>
    <scope>NUCLEOTIDE SEQUENCE [LARGE SCALE GENOMIC DNA]</scope>
    <source>
        <strain evidence="3">Re1</strain>
    </source>
</reference>
<dbReference type="RefSeq" id="WP_013779426.1">
    <property type="nucleotide sequence ID" value="NC_015519.1"/>
</dbReference>